<gene>
    <name evidence="2" type="ORF">TRFO_25646</name>
</gene>
<evidence type="ECO:0000313" key="3">
    <source>
        <dbReference type="Proteomes" id="UP000179807"/>
    </source>
</evidence>
<feature type="region of interest" description="Disordered" evidence="1">
    <location>
        <begin position="99"/>
        <end position="119"/>
    </location>
</feature>
<keyword evidence="3" id="KW-1185">Reference proteome</keyword>
<dbReference type="Proteomes" id="UP000179807">
    <property type="component" value="Unassembled WGS sequence"/>
</dbReference>
<protein>
    <submittedName>
        <fullName evidence="2">Uncharacterized protein</fullName>
    </submittedName>
</protein>
<proteinExistence type="predicted"/>
<reference evidence="2" key="1">
    <citation type="submission" date="2016-10" db="EMBL/GenBank/DDBJ databases">
        <authorList>
            <person name="Benchimol M."/>
            <person name="Almeida L.G."/>
            <person name="Vasconcelos A.T."/>
            <person name="Perreira-Neves A."/>
            <person name="Rosa I.A."/>
            <person name="Tasca T."/>
            <person name="Bogo M.R."/>
            <person name="de Souza W."/>
        </authorList>
    </citation>
    <scope>NUCLEOTIDE SEQUENCE [LARGE SCALE GENOMIC DNA]</scope>
    <source>
        <strain evidence="2">K</strain>
    </source>
</reference>
<dbReference type="EMBL" id="MLAK01000729">
    <property type="protein sequence ID" value="OHT06307.1"/>
    <property type="molecule type" value="Genomic_DNA"/>
</dbReference>
<dbReference type="VEuPathDB" id="TrichDB:TRFO_25646"/>
<evidence type="ECO:0000313" key="2">
    <source>
        <dbReference type="EMBL" id="OHT06307.1"/>
    </source>
</evidence>
<feature type="compositionally biased region" description="Basic and acidic residues" evidence="1">
    <location>
        <begin position="100"/>
        <end position="117"/>
    </location>
</feature>
<name>A0A1J4K534_9EUKA</name>
<accession>A0A1J4K534</accession>
<dbReference type="GeneID" id="94839191"/>
<dbReference type="AlphaFoldDB" id="A0A1J4K534"/>
<comment type="caution">
    <text evidence="2">The sequence shown here is derived from an EMBL/GenBank/DDBJ whole genome shotgun (WGS) entry which is preliminary data.</text>
</comment>
<organism evidence="2 3">
    <name type="scientific">Tritrichomonas foetus</name>
    <dbReference type="NCBI Taxonomy" id="1144522"/>
    <lineage>
        <taxon>Eukaryota</taxon>
        <taxon>Metamonada</taxon>
        <taxon>Parabasalia</taxon>
        <taxon>Tritrichomonadida</taxon>
        <taxon>Tritrichomonadidae</taxon>
        <taxon>Tritrichomonas</taxon>
    </lineage>
</organism>
<evidence type="ECO:0000256" key="1">
    <source>
        <dbReference type="SAM" id="MobiDB-lite"/>
    </source>
</evidence>
<dbReference type="RefSeq" id="XP_068359443.1">
    <property type="nucleotide sequence ID" value="XM_068504487.1"/>
</dbReference>
<sequence length="221" mass="24662">MNSPRRYSMPIPIETNNNGESQVGLNIRQPSFASLAGKDGRFLMKDGENISADSNPLLVFEAQNRIPLSATLGLMSKSLYGEISNSLLNFYNHKNCSDSNDEHDSGDLNHTRHKENSETIPPMNLSLNVELRDETSSLESDEEFSCGSLDYHNYGESNCRAKCRSSLSSGSLDFDGLCNRPRDRKSQIMMKLRRINASKWEDIGYSPPPMNSLPIHSLLSA</sequence>